<dbReference type="Proteomes" id="UP001152523">
    <property type="component" value="Unassembled WGS sequence"/>
</dbReference>
<accession>A0AAV0FUV6</accession>
<sequence>MEEADDFATPPQSSIPIWRSSRKLSLPRKPTRIYKRVVKKPLVYKNIKSRKVNTFSRLFDSMSLVKDKLRPHQLKLFQKTVFGPFLDVRKWHAVANLFIFC</sequence>
<dbReference type="EMBL" id="CAMAPF010001015">
    <property type="protein sequence ID" value="CAH9139430.1"/>
    <property type="molecule type" value="Genomic_DNA"/>
</dbReference>
<keyword evidence="2" id="KW-1185">Reference proteome</keyword>
<gene>
    <name evidence="1" type="ORF">CEPIT_LOCUS37577</name>
</gene>
<organism evidence="1 2">
    <name type="scientific">Cuscuta epithymum</name>
    <dbReference type="NCBI Taxonomy" id="186058"/>
    <lineage>
        <taxon>Eukaryota</taxon>
        <taxon>Viridiplantae</taxon>
        <taxon>Streptophyta</taxon>
        <taxon>Embryophyta</taxon>
        <taxon>Tracheophyta</taxon>
        <taxon>Spermatophyta</taxon>
        <taxon>Magnoliopsida</taxon>
        <taxon>eudicotyledons</taxon>
        <taxon>Gunneridae</taxon>
        <taxon>Pentapetalae</taxon>
        <taxon>asterids</taxon>
        <taxon>lamiids</taxon>
        <taxon>Solanales</taxon>
        <taxon>Convolvulaceae</taxon>
        <taxon>Cuscuteae</taxon>
        <taxon>Cuscuta</taxon>
        <taxon>Cuscuta subgen. Cuscuta</taxon>
    </lineage>
</organism>
<name>A0AAV0FUV6_9ASTE</name>
<comment type="caution">
    <text evidence="1">The sequence shown here is derived from an EMBL/GenBank/DDBJ whole genome shotgun (WGS) entry which is preliminary data.</text>
</comment>
<dbReference type="AlphaFoldDB" id="A0AAV0FUV6"/>
<evidence type="ECO:0000313" key="1">
    <source>
        <dbReference type="EMBL" id="CAH9139430.1"/>
    </source>
</evidence>
<protein>
    <submittedName>
        <fullName evidence="1">Uncharacterized protein</fullName>
    </submittedName>
</protein>
<evidence type="ECO:0000313" key="2">
    <source>
        <dbReference type="Proteomes" id="UP001152523"/>
    </source>
</evidence>
<reference evidence="1" key="1">
    <citation type="submission" date="2022-07" db="EMBL/GenBank/DDBJ databases">
        <authorList>
            <person name="Macas J."/>
            <person name="Novak P."/>
            <person name="Neumann P."/>
        </authorList>
    </citation>
    <scope>NUCLEOTIDE SEQUENCE</scope>
</reference>
<proteinExistence type="predicted"/>